<dbReference type="GeneID" id="87832342"/>
<keyword evidence="3" id="KW-1185">Reference proteome</keyword>
<dbReference type="RefSeq" id="XP_062648939.1">
    <property type="nucleotide sequence ID" value="XM_062795574.1"/>
</dbReference>
<comment type="caution">
    <text evidence="2">The sequence shown here is derived from an EMBL/GenBank/DDBJ whole genome shotgun (WGS) entry which is preliminary data.</text>
</comment>
<reference evidence="2" key="2">
    <citation type="submission" date="2023-05" db="EMBL/GenBank/DDBJ databases">
        <authorList>
            <consortium name="Lawrence Berkeley National Laboratory"/>
            <person name="Steindorff A."/>
            <person name="Hensen N."/>
            <person name="Bonometti L."/>
            <person name="Westerberg I."/>
            <person name="Brannstrom I.O."/>
            <person name="Guillou S."/>
            <person name="Cros-Aarteil S."/>
            <person name="Calhoun S."/>
            <person name="Haridas S."/>
            <person name="Kuo A."/>
            <person name="Mondo S."/>
            <person name="Pangilinan J."/>
            <person name="Riley R."/>
            <person name="Labutti K."/>
            <person name="Andreopoulos B."/>
            <person name="Lipzen A."/>
            <person name="Chen C."/>
            <person name="Yanf M."/>
            <person name="Daum C."/>
            <person name="Ng V."/>
            <person name="Clum A."/>
            <person name="Ohm R."/>
            <person name="Martin F."/>
            <person name="Silar P."/>
            <person name="Natvig D."/>
            <person name="Lalanne C."/>
            <person name="Gautier V."/>
            <person name="Ament-Velasquez S.L."/>
            <person name="Kruys A."/>
            <person name="Hutchinson M.I."/>
            <person name="Powell A.J."/>
            <person name="Barry K."/>
            <person name="Miller A.N."/>
            <person name="Grigoriev I.V."/>
            <person name="Debuchy R."/>
            <person name="Gladieux P."/>
            <person name="Thoren M.H."/>
            <person name="Johannesson H."/>
        </authorList>
    </citation>
    <scope>NUCLEOTIDE SEQUENCE</scope>
    <source>
        <strain evidence="2">CBS 731.68</strain>
    </source>
</reference>
<feature type="non-terminal residue" evidence="2">
    <location>
        <position position="66"/>
    </location>
</feature>
<keyword evidence="1" id="KW-0472">Membrane</keyword>
<keyword evidence="1" id="KW-0812">Transmembrane</keyword>
<reference evidence="2" key="1">
    <citation type="journal article" date="2023" name="Mol. Phylogenet. Evol.">
        <title>Genome-scale phylogeny and comparative genomics of the fungal order Sordariales.</title>
        <authorList>
            <person name="Hensen N."/>
            <person name="Bonometti L."/>
            <person name="Westerberg I."/>
            <person name="Brannstrom I.O."/>
            <person name="Guillou S."/>
            <person name="Cros-Aarteil S."/>
            <person name="Calhoun S."/>
            <person name="Haridas S."/>
            <person name="Kuo A."/>
            <person name="Mondo S."/>
            <person name="Pangilinan J."/>
            <person name="Riley R."/>
            <person name="LaButti K."/>
            <person name="Andreopoulos B."/>
            <person name="Lipzen A."/>
            <person name="Chen C."/>
            <person name="Yan M."/>
            <person name="Daum C."/>
            <person name="Ng V."/>
            <person name="Clum A."/>
            <person name="Steindorff A."/>
            <person name="Ohm R.A."/>
            <person name="Martin F."/>
            <person name="Silar P."/>
            <person name="Natvig D.O."/>
            <person name="Lalanne C."/>
            <person name="Gautier V."/>
            <person name="Ament-Velasquez S.L."/>
            <person name="Kruys A."/>
            <person name="Hutchinson M.I."/>
            <person name="Powell A.J."/>
            <person name="Barry K."/>
            <person name="Miller A.N."/>
            <person name="Grigoriev I.V."/>
            <person name="Debuchy R."/>
            <person name="Gladieux P."/>
            <person name="Hiltunen Thoren M."/>
            <person name="Johannesson H."/>
        </authorList>
    </citation>
    <scope>NUCLEOTIDE SEQUENCE</scope>
    <source>
        <strain evidence="2">CBS 731.68</strain>
    </source>
</reference>
<feature type="transmembrane region" description="Helical" evidence="1">
    <location>
        <begin position="47"/>
        <end position="65"/>
    </location>
</feature>
<sequence length="66" mass="7416">MVSFWPWGKENPSPALFEKTLSALAAKITSTQTHLDQSRAKSRRVKVLCTLYLGFAYLVYGIVLVL</sequence>
<dbReference type="Proteomes" id="UP001302602">
    <property type="component" value="Unassembled WGS sequence"/>
</dbReference>
<protein>
    <submittedName>
        <fullName evidence="2">Uncharacterized protein</fullName>
    </submittedName>
</protein>
<keyword evidence="1" id="KW-1133">Transmembrane helix</keyword>
<proteinExistence type="predicted"/>
<organism evidence="2 3">
    <name type="scientific">Parathielavia appendiculata</name>
    <dbReference type="NCBI Taxonomy" id="2587402"/>
    <lineage>
        <taxon>Eukaryota</taxon>
        <taxon>Fungi</taxon>
        <taxon>Dikarya</taxon>
        <taxon>Ascomycota</taxon>
        <taxon>Pezizomycotina</taxon>
        <taxon>Sordariomycetes</taxon>
        <taxon>Sordariomycetidae</taxon>
        <taxon>Sordariales</taxon>
        <taxon>Chaetomiaceae</taxon>
        <taxon>Parathielavia</taxon>
    </lineage>
</organism>
<dbReference type="AlphaFoldDB" id="A0AAN6Z5B2"/>
<gene>
    <name evidence="2" type="ORF">N657DRAFT_670981</name>
</gene>
<dbReference type="EMBL" id="MU853226">
    <property type="protein sequence ID" value="KAK4125168.1"/>
    <property type="molecule type" value="Genomic_DNA"/>
</dbReference>
<evidence type="ECO:0000313" key="3">
    <source>
        <dbReference type="Proteomes" id="UP001302602"/>
    </source>
</evidence>
<name>A0AAN6Z5B2_9PEZI</name>
<evidence type="ECO:0000256" key="1">
    <source>
        <dbReference type="SAM" id="Phobius"/>
    </source>
</evidence>
<evidence type="ECO:0000313" key="2">
    <source>
        <dbReference type="EMBL" id="KAK4125168.1"/>
    </source>
</evidence>
<accession>A0AAN6Z5B2</accession>